<comment type="caution">
    <text evidence="1">The sequence shown here is derived from an EMBL/GenBank/DDBJ whole genome shotgun (WGS) entry which is preliminary data.</text>
</comment>
<accession>A0ACB7U845</accession>
<protein>
    <submittedName>
        <fullName evidence="1">AP-3 complex subunit delta-1 protein</fullName>
    </submittedName>
</protein>
<gene>
    <name evidence="1" type="ORF">IHE45_18G076800</name>
</gene>
<dbReference type="EMBL" id="CM037028">
    <property type="protein sequence ID" value="KAH7656489.1"/>
    <property type="molecule type" value="Genomic_DNA"/>
</dbReference>
<organism evidence="1 2">
    <name type="scientific">Dioscorea alata</name>
    <name type="common">Purple yam</name>
    <dbReference type="NCBI Taxonomy" id="55571"/>
    <lineage>
        <taxon>Eukaryota</taxon>
        <taxon>Viridiplantae</taxon>
        <taxon>Streptophyta</taxon>
        <taxon>Embryophyta</taxon>
        <taxon>Tracheophyta</taxon>
        <taxon>Spermatophyta</taxon>
        <taxon>Magnoliopsida</taxon>
        <taxon>Liliopsida</taxon>
        <taxon>Dioscoreales</taxon>
        <taxon>Dioscoreaceae</taxon>
        <taxon>Dioscorea</taxon>
    </lineage>
</organism>
<evidence type="ECO:0000313" key="1">
    <source>
        <dbReference type="EMBL" id="KAH7656489.1"/>
    </source>
</evidence>
<reference evidence="2" key="1">
    <citation type="journal article" date="2022" name="Nat. Commun.">
        <title>Chromosome evolution and the genetic basis of agronomically important traits in greater yam.</title>
        <authorList>
            <person name="Bredeson J.V."/>
            <person name="Lyons J.B."/>
            <person name="Oniyinde I.O."/>
            <person name="Okereke N.R."/>
            <person name="Kolade O."/>
            <person name="Nnabue I."/>
            <person name="Nwadili C.O."/>
            <person name="Hribova E."/>
            <person name="Parker M."/>
            <person name="Nwogha J."/>
            <person name="Shu S."/>
            <person name="Carlson J."/>
            <person name="Kariba R."/>
            <person name="Muthemba S."/>
            <person name="Knop K."/>
            <person name="Barton G.J."/>
            <person name="Sherwood A.V."/>
            <person name="Lopez-Montes A."/>
            <person name="Asiedu R."/>
            <person name="Jamnadass R."/>
            <person name="Muchugi A."/>
            <person name="Goodstein D."/>
            <person name="Egesi C.N."/>
            <person name="Featherston J."/>
            <person name="Asfaw A."/>
            <person name="Simpson G.G."/>
            <person name="Dolezel J."/>
            <person name="Hendre P.S."/>
            <person name="Van Deynze A."/>
            <person name="Kumar P.L."/>
            <person name="Obidiegwu J.E."/>
            <person name="Bhattacharjee R."/>
            <person name="Rokhsar D.S."/>
        </authorList>
    </citation>
    <scope>NUCLEOTIDE SEQUENCE [LARGE SCALE GENOMIC DNA]</scope>
    <source>
        <strain evidence="2">cv. TDa95/00328</strain>
    </source>
</reference>
<dbReference type="Proteomes" id="UP000827976">
    <property type="component" value="Chromosome 18"/>
</dbReference>
<name>A0ACB7U845_DIOAL</name>
<sequence>MAALVDTLLQRSLDDLIKSLRSQPTLESSIISRSISEIRREIRSTNPLTKSTALQKLSYLSSLHFLDISWSSFHSLELLPSPSFTFKRLAYLSASLSFHPSSDLLLLATNQLRKDLSPSSPSPVISLALDFLSLTASPDLARDLTPEIHSLLSSPNPSIRTKATATALRIFTRYPDSVRVAFKRLVDNIDSSAAIGVFCELSASDPKPYLPLAPDFYRLLVGSKNNWILIKVLKIFARLAPLEPRLARRIVDPVCEHLRRSNAKSLVLECARTVALSLADYDEAVRLVVEKVGEFLASEDDANLRYLGLHVLSMLGPRHSWAVEMNKELVIKSLCDPDANIRREALLLIMEMLFESNVVDISILLVSFASKSMPNPEFCNDILEAVLSACGRNVYELVMDFDWYVGLLGQMSRNPHCAKGDEIERQLVDIGLRVKDVRPELVCIARDLLIDPTLLGNSSIHRILSAAAWVSGEYAEFSRNPLELLEALLQPRTNLLPTSVSAVYIQAVFKVLTFCFCSYFERLESGHMLSSLGNPIAGTGCQEESDASTVVFGKGDNAAVGNLNNTGAIGCKPDSLSGSVNLDEQFTHASVLRMLNLIETAMVPLSNWGVVEIQDRALSVLCLIHMLQRFQVWNRDEEGLRKDGRVSEFANLMAGVFNQELGPVSANSQKRVSVPDGLILKENLADLTAVIGEEVNVSVSASTSFFHRKHHNGETGEETKILTESTSLLSEHRKRHELYYLPAGKDEAQSNDYPPANDPQLPVSQCGASEDLVELDDQPLLSRHRKPTKPRPVVVKLDDVDVRENSAPESTVDLKDDLLSGAVCDVLLGNEDNKPTKTQKKSAKSQRRKKDRPTYVEPASASQLRESGNLVHVELGSSSSKISRHGHSKEKQSSSQGIEDNEDGSQKNLTNSQHHYRKHKHRQDRDALPNLLPQTPVIQDFLL</sequence>
<evidence type="ECO:0000313" key="2">
    <source>
        <dbReference type="Proteomes" id="UP000827976"/>
    </source>
</evidence>
<proteinExistence type="predicted"/>
<keyword evidence="2" id="KW-1185">Reference proteome</keyword>